<accession>A0A0F3GNJ1</accession>
<proteinExistence type="predicted"/>
<name>A0A0F3GNJ1_9BACT</name>
<keyword evidence="3" id="KW-1185">Reference proteome</keyword>
<reference evidence="2 3" key="1">
    <citation type="submission" date="2015-02" db="EMBL/GenBank/DDBJ databases">
        <title>Single-cell genomics of uncultivated deep-branching MTB reveals a conserved set of magnetosome genes.</title>
        <authorList>
            <person name="Kolinko S."/>
            <person name="Richter M."/>
            <person name="Glockner F.O."/>
            <person name="Brachmann A."/>
            <person name="Schuler D."/>
        </authorList>
    </citation>
    <scope>NUCLEOTIDE SEQUENCE [LARGE SCALE GENOMIC DNA]</scope>
    <source>
        <strain evidence="2">TM-1</strain>
    </source>
</reference>
<dbReference type="PATRIC" id="fig|29290.4.peg.5710"/>
<gene>
    <name evidence="2" type="ORF">MBAV_004309</name>
</gene>
<dbReference type="EMBL" id="LACI01001863">
    <property type="protein sequence ID" value="KJU83500.1"/>
    <property type="molecule type" value="Genomic_DNA"/>
</dbReference>
<organism evidence="2 3">
    <name type="scientific">Candidatus Magnetobacterium bavaricum</name>
    <dbReference type="NCBI Taxonomy" id="29290"/>
    <lineage>
        <taxon>Bacteria</taxon>
        <taxon>Pseudomonadati</taxon>
        <taxon>Nitrospirota</taxon>
        <taxon>Thermodesulfovibrionia</taxon>
        <taxon>Thermodesulfovibrionales</taxon>
        <taxon>Candidatus Magnetobacteriaceae</taxon>
        <taxon>Candidatus Magnetobacterium</taxon>
    </lineage>
</organism>
<dbReference type="Proteomes" id="UP000033423">
    <property type="component" value="Unassembled WGS sequence"/>
</dbReference>
<protein>
    <recommendedName>
        <fullName evidence="1">SiaC family regulatory phosphoprotein domain-containing protein</fullName>
    </recommendedName>
</protein>
<dbReference type="AlphaFoldDB" id="A0A0F3GNJ1"/>
<comment type="caution">
    <text evidence="2">The sequence shown here is derived from an EMBL/GenBank/DDBJ whole genome shotgun (WGS) entry which is preliminary data.</text>
</comment>
<dbReference type="Pfam" id="PF09345">
    <property type="entry name" value="SiaC"/>
    <property type="match status" value="1"/>
</dbReference>
<evidence type="ECO:0000313" key="3">
    <source>
        <dbReference type="Proteomes" id="UP000033423"/>
    </source>
</evidence>
<dbReference type="InterPro" id="IPR018530">
    <property type="entry name" value="SiaC"/>
</dbReference>
<feature type="domain" description="SiaC family regulatory phosphoprotein" evidence="1">
    <location>
        <begin position="9"/>
        <end position="120"/>
    </location>
</feature>
<evidence type="ECO:0000313" key="2">
    <source>
        <dbReference type="EMBL" id="KJU83500.1"/>
    </source>
</evidence>
<sequence>MVMEKLCILATKSTPYVCFDPASDVFIINGECYPENAAAFFTPIFAWLEAFLSLGQSQGLVFDIELLYFNSSSSKALLNLFSMLEWHLQDRDITVNWRYHADNETALECGEEFMEDAPALTSILTL</sequence>
<evidence type="ECO:0000259" key="1">
    <source>
        <dbReference type="Pfam" id="PF09345"/>
    </source>
</evidence>